<accession>A0A137P9V4</accession>
<evidence type="ECO:0000256" key="3">
    <source>
        <dbReference type="ARBA" id="ARBA00022801"/>
    </source>
</evidence>
<dbReference type="InterPro" id="IPR010259">
    <property type="entry name" value="S8pro/Inhibitor_I9"/>
</dbReference>
<dbReference type="GO" id="GO:0006508">
    <property type="term" value="P:proteolysis"/>
    <property type="evidence" value="ECO:0007669"/>
    <property type="project" value="UniProtKB-KW"/>
</dbReference>
<dbReference type="GO" id="GO:0005615">
    <property type="term" value="C:extracellular space"/>
    <property type="evidence" value="ECO:0007669"/>
    <property type="project" value="TreeGrafter"/>
</dbReference>
<evidence type="ECO:0000313" key="9">
    <source>
        <dbReference type="EMBL" id="KXN71762.1"/>
    </source>
</evidence>
<dbReference type="Gene3D" id="3.40.50.200">
    <property type="entry name" value="Peptidase S8/S53 domain"/>
    <property type="match status" value="1"/>
</dbReference>
<feature type="chain" id="PRO_5007294646" evidence="6">
    <location>
        <begin position="18"/>
        <end position="187"/>
    </location>
</feature>
<comment type="similarity">
    <text evidence="1 5">Belongs to the peptidase S8 family.</text>
</comment>
<dbReference type="PRINTS" id="PR00723">
    <property type="entry name" value="SUBTILISIN"/>
</dbReference>
<evidence type="ECO:0000256" key="4">
    <source>
        <dbReference type="ARBA" id="ARBA00022825"/>
    </source>
</evidence>
<keyword evidence="2" id="KW-0645">Protease</keyword>
<dbReference type="PANTHER" id="PTHR43806">
    <property type="entry name" value="PEPTIDASE S8"/>
    <property type="match status" value="1"/>
</dbReference>
<sequence>MNIIICLFFGSLVRSQAIPGQYIVSFRNQARSSFESNIKAVEAQFIGRSLKNQVVHKFDSVLNGISVKLDKATLERVKALPNVEYVEEDGIVYADATQENAPWGLARVSQREKLGSAPYTYKYDENAGKGVNIYVLDTGINIDHEDFEGRLTWGITTASNSKANNDFQGHGTHCTGSAAGTKYGVAK</sequence>
<feature type="domain" description="Inhibitor I9" evidence="8">
    <location>
        <begin position="21"/>
        <end position="94"/>
    </location>
</feature>
<keyword evidence="3" id="KW-0378">Hydrolase</keyword>
<dbReference type="OrthoDB" id="206201at2759"/>
<organism evidence="9 10">
    <name type="scientific">Conidiobolus coronatus (strain ATCC 28846 / CBS 209.66 / NRRL 28638)</name>
    <name type="common">Delacroixia coronata</name>
    <dbReference type="NCBI Taxonomy" id="796925"/>
    <lineage>
        <taxon>Eukaryota</taxon>
        <taxon>Fungi</taxon>
        <taxon>Fungi incertae sedis</taxon>
        <taxon>Zoopagomycota</taxon>
        <taxon>Entomophthoromycotina</taxon>
        <taxon>Entomophthoromycetes</taxon>
        <taxon>Entomophthorales</taxon>
        <taxon>Ancylistaceae</taxon>
        <taxon>Conidiobolus</taxon>
    </lineage>
</organism>
<name>A0A137P9V4_CONC2</name>
<feature type="non-terminal residue" evidence="9">
    <location>
        <position position="187"/>
    </location>
</feature>
<dbReference type="InterPro" id="IPR015500">
    <property type="entry name" value="Peptidase_S8_subtilisin-rel"/>
</dbReference>
<keyword evidence="10" id="KW-1185">Reference proteome</keyword>
<dbReference type="SUPFAM" id="SSF52743">
    <property type="entry name" value="Subtilisin-like"/>
    <property type="match status" value="1"/>
</dbReference>
<gene>
    <name evidence="9" type="ORF">CONCODRAFT_37880</name>
</gene>
<proteinExistence type="inferred from homology"/>
<dbReference type="GO" id="GO:0004252">
    <property type="term" value="F:serine-type endopeptidase activity"/>
    <property type="evidence" value="ECO:0007669"/>
    <property type="project" value="InterPro"/>
</dbReference>
<dbReference type="OMA" id="QQNAVWG"/>
<evidence type="ECO:0000259" key="8">
    <source>
        <dbReference type="Pfam" id="PF05922"/>
    </source>
</evidence>
<evidence type="ECO:0000259" key="7">
    <source>
        <dbReference type="Pfam" id="PF00082"/>
    </source>
</evidence>
<keyword evidence="6" id="KW-0732">Signal</keyword>
<feature type="domain" description="Peptidase S8/S53" evidence="7">
    <location>
        <begin position="128"/>
        <end position="182"/>
    </location>
</feature>
<protein>
    <submittedName>
        <fullName evidence="9">Subtilisin-like protein</fullName>
    </submittedName>
</protein>
<dbReference type="STRING" id="796925.A0A137P9V4"/>
<dbReference type="PROSITE" id="PS51892">
    <property type="entry name" value="SUBTILASE"/>
    <property type="match status" value="1"/>
</dbReference>
<evidence type="ECO:0000256" key="2">
    <source>
        <dbReference type="ARBA" id="ARBA00022670"/>
    </source>
</evidence>
<dbReference type="InterPro" id="IPR022398">
    <property type="entry name" value="Peptidase_S8_His-AS"/>
</dbReference>
<evidence type="ECO:0000256" key="6">
    <source>
        <dbReference type="SAM" id="SignalP"/>
    </source>
</evidence>
<evidence type="ECO:0000313" key="10">
    <source>
        <dbReference type="Proteomes" id="UP000070444"/>
    </source>
</evidence>
<dbReference type="PROSITE" id="PS00136">
    <property type="entry name" value="SUBTILASE_ASP"/>
    <property type="match status" value="1"/>
</dbReference>
<dbReference type="Pfam" id="PF00082">
    <property type="entry name" value="Peptidase_S8"/>
    <property type="match status" value="1"/>
</dbReference>
<dbReference type="PROSITE" id="PS00137">
    <property type="entry name" value="SUBTILASE_HIS"/>
    <property type="match status" value="1"/>
</dbReference>
<evidence type="ECO:0000256" key="1">
    <source>
        <dbReference type="ARBA" id="ARBA00011073"/>
    </source>
</evidence>
<dbReference type="EMBL" id="KQ964468">
    <property type="protein sequence ID" value="KXN71762.1"/>
    <property type="molecule type" value="Genomic_DNA"/>
</dbReference>
<dbReference type="Proteomes" id="UP000070444">
    <property type="component" value="Unassembled WGS sequence"/>
</dbReference>
<comment type="caution">
    <text evidence="5">Lacks conserved residue(s) required for the propagation of feature annotation.</text>
</comment>
<dbReference type="InterPro" id="IPR037045">
    <property type="entry name" value="S8pro/Inhibitor_I9_sf"/>
</dbReference>
<dbReference type="Gene3D" id="3.30.70.80">
    <property type="entry name" value="Peptidase S8 propeptide/proteinase inhibitor I9"/>
    <property type="match status" value="1"/>
</dbReference>
<dbReference type="InterPro" id="IPR000209">
    <property type="entry name" value="Peptidase_S8/S53_dom"/>
</dbReference>
<dbReference type="InterPro" id="IPR036852">
    <property type="entry name" value="Peptidase_S8/S53_dom_sf"/>
</dbReference>
<dbReference type="PANTHER" id="PTHR43806:SF11">
    <property type="entry name" value="CEREVISIN-RELATED"/>
    <property type="match status" value="1"/>
</dbReference>
<dbReference type="Pfam" id="PF05922">
    <property type="entry name" value="Inhibitor_I9"/>
    <property type="match status" value="1"/>
</dbReference>
<dbReference type="InterPro" id="IPR050131">
    <property type="entry name" value="Peptidase_S8_subtilisin-like"/>
</dbReference>
<feature type="signal peptide" evidence="6">
    <location>
        <begin position="1"/>
        <end position="17"/>
    </location>
</feature>
<dbReference type="InterPro" id="IPR023827">
    <property type="entry name" value="Peptidase_S8_Asp-AS"/>
</dbReference>
<keyword evidence="4" id="KW-0720">Serine protease</keyword>
<reference evidence="9 10" key="1">
    <citation type="journal article" date="2015" name="Genome Biol. Evol.">
        <title>Phylogenomic analyses indicate that early fungi evolved digesting cell walls of algal ancestors of land plants.</title>
        <authorList>
            <person name="Chang Y."/>
            <person name="Wang S."/>
            <person name="Sekimoto S."/>
            <person name="Aerts A.L."/>
            <person name="Choi C."/>
            <person name="Clum A."/>
            <person name="LaButti K.M."/>
            <person name="Lindquist E.A."/>
            <person name="Yee Ngan C."/>
            <person name="Ohm R.A."/>
            <person name="Salamov A.A."/>
            <person name="Grigoriev I.V."/>
            <person name="Spatafora J.W."/>
            <person name="Berbee M.L."/>
        </authorList>
    </citation>
    <scope>NUCLEOTIDE SEQUENCE [LARGE SCALE GENOMIC DNA]</scope>
    <source>
        <strain evidence="9 10">NRRL 28638</strain>
    </source>
</reference>
<dbReference type="AlphaFoldDB" id="A0A137P9V4"/>
<evidence type="ECO:0000256" key="5">
    <source>
        <dbReference type="PROSITE-ProRule" id="PRU01240"/>
    </source>
</evidence>